<proteinExistence type="predicted"/>
<evidence type="ECO:0000313" key="1">
    <source>
        <dbReference type="EMBL" id="KAA6389269.1"/>
    </source>
</evidence>
<reference evidence="1 2" key="1">
    <citation type="submission" date="2019-03" db="EMBL/GenBank/DDBJ databases">
        <title>Single cell metagenomics reveals metabolic interactions within the superorganism composed of flagellate Streblomastix strix and complex community of Bacteroidetes bacteria on its surface.</title>
        <authorList>
            <person name="Treitli S.C."/>
            <person name="Kolisko M."/>
            <person name="Husnik F."/>
            <person name="Keeling P."/>
            <person name="Hampl V."/>
        </authorList>
    </citation>
    <scope>NUCLEOTIDE SEQUENCE [LARGE SCALE GENOMIC DNA]</scope>
    <source>
        <strain evidence="1">ST1C</strain>
    </source>
</reference>
<dbReference type="EMBL" id="SNRW01003653">
    <property type="protein sequence ID" value="KAA6389269.1"/>
    <property type="molecule type" value="Genomic_DNA"/>
</dbReference>
<evidence type="ECO:0000313" key="2">
    <source>
        <dbReference type="Proteomes" id="UP000324800"/>
    </source>
</evidence>
<gene>
    <name evidence="1" type="ORF">EZS28_015207</name>
</gene>
<protein>
    <submittedName>
        <fullName evidence="1">Uncharacterized protein</fullName>
    </submittedName>
</protein>
<comment type="caution">
    <text evidence="1">The sequence shown here is derived from an EMBL/GenBank/DDBJ whole genome shotgun (WGS) entry which is preliminary data.</text>
</comment>
<organism evidence="1 2">
    <name type="scientific">Streblomastix strix</name>
    <dbReference type="NCBI Taxonomy" id="222440"/>
    <lineage>
        <taxon>Eukaryota</taxon>
        <taxon>Metamonada</taxon>
        <taxon>Preaxostyla</taxon>
        <taxon>Oxymonadida</taxon>
        <taxon>Streblomastigidae</taxon>
        <taxon>Streblomastix</taxon>
    </lineage>
</organism>
<dbReference type="Proteomes" id="UP000324800">
    <property type="component" value="Unassembled WGS sequence"/>
</dbReference>
<accession>A0A5J4W468</accession>
<sequence length="103" mass="11911">MTYDNPPVIPEQQAGRFYFICRMTFVFVNSVQCWWTLACESCLAYEASCRQKQLTVEPTIVFFDVVSLQTRAYLIALEHADIDVNYNMSIQQLRNKSIKQSSG</sequence>
<dbReference type="AlphaFoldDB" id="A0A5J4W468"/>
<name>A0A5J4W468_9EUKA</name>